<dbReference type="AlphaFoldDB" id="A0A9P5NDS6"/>
<dbReference type="SUPFAM" id="SSF81383">
    <property type="entry name" value="F-box domain"/>
    <property type="match status" value="1"/>
</dbReference>
<proteinExistence type="predicted"/>
<evidence type="ECO:0000259" key="1">
    <source>
        <dbReference type="PROSITE" id="PS50181"/>
    </source>
</evidence>
<dbReference type="InterPro" id="IPR036047">
    <property type="entry name" value="F-box-like_dom_sf"/>
</dbReference>
<organism evidence="2 3">
    <name type="scientific">Gymnopilus junonius</name>
    <name type="common">Spectacular rustgill mushroom</name>
    <name type="synonym">Gymnopilus spectabilis subsp. junonius</name>
    <dbReference type="NCBI Taxonomy" id="109634"/>
    <lineage>
        <taxon>Eukaryota</taxon>
        <taxon>Fungi</taxon>
        <taxon>Dikarya</taxon>
        <taxon>Basidiomycota</taxon>
        <taxon>Agaricomycotina</taxon>
        <taxon>Agaricomycetes</taxon>
        <taxon>Agaricomycetidae</taxon>
        <taxon>Agaricales</taxon>
        <taxon>Agaricineae</taxon>
        <taxon>Hymenogastraceae</taxon>
        <taxon>Gymnopilus</taxon>
    </lineage>
</organism>
<protein>
    <recommendedName>
        <fullName evidence="1">F-box domain-containing protein</fullName>
    </recommendedName>
</protein>
<dbReference type="Pfam" id="PF12937">
    <property type="entry name" value="F-box-like"/>
    <property type="match status" value="1"/>
</dbReference>
<name>A0A9P5NDS6_GYMJU</name>
<comment type="caution">
    <text evidence="2">The sequence shown here is derived from an EMBL/GenBank/DDBJ whole genome shotgun (WGS) entry which is preliminary data.</text>
</comment>
<dbReference type="Gene3D" id="3.80.10.10">
    <property type="entry name" value="Ribonuclease Inhibitor"/>
    <property type="match status" value="1"/>
</dbReference>
<sequence>MTSYLEFVPDDVWITIFEDLETSELAVIIRTCRRFRNLARKPLLKEIKWVKLQSTKRHLDFWKCTARRNRGLAGLVKKVVVEIGYDNPTTGDHAGLLRFERVHDLVFYQLPRFIFLHELVLRGDVVSPCLYMTLLKMPSLRSLVIEDCTYISILSPFMKQTPQTQLDAQWPQFDFFSLPLTHLSIHEITIPKGHYPHNETDEDGSGEEPKPNWHPLHLLTIPSLTSVSVTWSSSFADQYAYSGWWPFPKLSGLHIVVPVLTKRVVRSFRAFFRKLGNPLGMIIDLDIQSHDLTLAELGDMGTVGFQLNSIRRYTGPSDFLTFVNKDMIDGILEPLTHIILTSTVEVAIILPELARISSRLQVLHMSLSVWDTELLFAIRHLFPRIQDININGFNSFSNPGFLINLGADILFDLPNLRTLKLLPNYVSDYSKENNFHFDDLEGYILGWSRYCKQLRYVQFSRASWWSRRFESDGWKEYRD</sequence>
<accession>A0A9P5NDS6</accession>
<dbReference type="CDD" id="cd09917">
    <property type="entry name" value="F-box_SF"/>
    <property type="match status" value="1"/>
</dbReference>
<dbReference type="InterPro" id="IPR001810">
    <property type="entry name" value="F-box_dom"/>
</dbReference>
<dbReference type="PROSITE" id="PS50181">
    <property type="entry name" value="FBOX"/>
    <property type="match status" value="1"/>
</dbReference>
<reference evidence="2" key="1">
    <citation type="submission" date="2020-11" db="EMBL/GenBank/DDBJ databases">
        <authorList>
            <consortium name="DOE Joint Genome Institute"/>
            <person name="Ahrendt S."/>
            <person name="Riley R."/>
            <person name="Andreopoulos W."/>
            <person name="LaButti K."/>
            <person name="Pangilinan J."/>
            <person name="Ruiz-duenas F.J."/>
            <person name="Barrasa J.M."/>
            <person name="Sanchez-Garcia M."/>
            <person name="Camarero S."/>
            <person name="Miyauchi S."/>
            <person name="Serrano A."/>
            <person name="Linde D."/>
            <person name="Babiker R."/>
            <person name="Drula E."/>
            <person name="Ayuso-Fernandez I."/>
            <person name="Pacheco R."/>
            <person name="Padilla G."/>
            <person name="Ferreira P."/>
            <person name="Barriuso J."/>
            <person name="Kellner H."/>
            <person name="Castanera R."/>
            <person name="Alfaro M."/>
            <person name="Ramirez L."/>
            <person name="Pisabarro A.G."/>
            <person name="Kuo A."/>
            <person name="Tritt A."/>
            <person name="Lipzen A."/>
            <person name="He G."/>
            <person name="Yan M."/>
            <person name="Ng V."/>
            <person name="Cullen D."/>
            <person name="Martin F."/>
            <person name="Rosso M.-N."/>
            <person name="Henrissat B."/>
            <person name="Hibbett D."/>
            <person name="Martinez A.T."/>
            <person name="Grigoriev I.V."/>
        </authorList>
    </citation>
    <scope>NUCLEOTIDE SEQUENCE</scope>
    <source>
        <strain evidence="2">AH 44721</strain>
    </source>
</reference>
<dbReference type="OrthoDB" id="5354526at2759"/>
<evidence type="ECO:0000313" key="3">
    <source>
        <dbReference type="Proteomes" id="UP000724874"/>
    </source>
</evidence>
<keyword evidence="3" id="KW-1185">Reference proteome</keyword>
<evidence type="ECO:0000313" key="2">
    <source>
        <dbReference type="EMBL" id="KAF8884280.1"/>
    </source>
</evidence>
<dbReference type="InterPro" id="IPR032675">
    <property type="entry name" value="LRR_dom_sf"/>
</dbReference>
<dbReference type="EMBL" id="JADNYJ010000109">
    <property type="protein sequence ID" value="KAF8884280.1"/>
    <property type="molecule type" value="Genomic_DNA"/>
</dbReference>
<dbReference type="Proteomes" id="UP000724874">
    <property type="component" value="Unassembled WGS sequence"/>
</dbReference>
<feature type="domain" description="F-box" evidence="1">
    <location>
        <begin position="2"/>
        <end position="52"/>
    </location>
</feature>
<gene>
    <name evidence="2" type="ORF">CPB84DRAFT_1789264</name>
</gene>
<dbReference type="SMART" id="SM00256">
    <property type="entry name" value="FBOX"/>
    <property type="match status" value="1"/>
</dbReference>
<dbReference type="SUPFAM" id="SSF52047">
    <property type="entry name" value="RNI-like"/>
    <property type="match status" value="1"/>
</dbReference>